<sequence length="382" mass="43577">MGLTGEFVRSVFCKNRSIKTHESNVRSNTMEKKKWVPVRSYLCGDEFKSVLAEEDSASVKSSEATVTQPIQEDLAEKGENKSEETVENVTETKLLNEEEAAVIIQTAYRAFLSRRQNEGIKGQTSAKELNLVTGSPDCKSTWRSVEVQTGNSNELFSIEGGKLSVHHRMQHKARNQVIKHKEDWDDSTVSSYVSKMRMQNRMEATTRRERALAYAFSQQVNIPRKSAKSNSIDENMSWSWLERWMATRFPETSSAESCAIKQHNLFNSNHGFAIKNRFLDIAQEEKESCGSNEVSVQFDNSSITSRDEKDGFKPIPTKNNLKARRTVSRRKTVPSYQFTEEHLRVHKGDASSNAKRDIIRHKQKHVGSRREMKCNTTKASNN</sequence>
<reference evidence="1 2" key="1">
    <citation type="journal article" date="2022" name="DNA Res.">
        <title>Chromosomal-level genome assembly of the orchid tree Bauhinia variegata (Leguminosae; Cercidoideae) supports the allotetraploid origin hypothesis of Bauhinia.</title>
        <authorList>
            <person name="Zhong Y."/>
            <person name="Chen Y."/>
            <person name="Zheng D."/>
            <person name="Pang J."/>
            <person name="Liu Y."/>
            <person name="Luo S."/>
            <person name="Meng S."/>
            <person name="Qian L."/>
            <person name="Wei D."/>
            <person name="Dai S."/>
            <person name="Zhou R."/>
        </authorList>
    </citation>
    <scope>NUCLEOTIDE SEQUENCE [LARGE SCALE GENOMIC DNA]</scope>
    <source>
        <strain evidence="1">BV-YZ2020</strain>
    </source>
</reference>
<dbReference type="Proteomes" id="UP000828941">
    <property type="component" value="Chromosome 12"/>
</dbReference>
<proteinExistence type="predicted"/>
<name>A0ACB9L895_BAUVA</name>
<evidence type="ECO:0000313" key="2">
    <source>
        <dbReference type="Proteomes" id="UP000828941"/>
    </source>
</evidence>
<accession>A0ACB9L895</accession>
<evidence type="ECO:0000313" key="1">
    <source>
        <dbReference type="EMBL" id="KAI4305715.1"/>
    </source>
</evidence>
<organism evidence="1 2">
    <name type="scientific">Bauhinia variegata</name>
    <name type="common">Purple orchid tree</name>
    <name type="synonym">Phanera variegata</name>
    <dbReference type="NCBI Taxonomy" id="167791"/>
    <lineage>
        <taxon>Eukaryota</taxon>
        <taxon>Viridiplantae</taxon>
        <taxon>Streptophyta</taxon>
        <taxon>Embryophyta</taxon>
        <taxon>Tracheophyta</taxon>
        <taxon>Spermatophyta</taxon>
        <taxon>Magnoliopsida</taxon>
        <taxon>eudicotyledons</taxon>
        <taxon>Gunneridae</taxon>
        <taxon>Pentapetalae</taxon>
        <taxon>rosids</taxon>
        <taxon>fabids</taxon>
        <taxon>Fabales</taxon>
        <taxon>Fabaceae</taxon>
        <taxon>Cercidoideae</taxon>
        <taxon>Cercideae</taxon>
        <taxon>Bauhiniinae</taxon>
        <taxon>Bauhinia</taxon>
    </lineage>
</organism>
<protein>
    <submittedName>
        <fullName evidence="1">Uncharacterized protein</fullName>
    </submittedName>
</protein>
<keyword evidence="2" id="KW-1185">Reference proteome</keyword>
<gene>
    <name evidence="1" type="ORF">L6164_029066</name>
</gene>
<dbReference type="EMBL" id="CM039437">
    <property type="protein sequence ID" value="KAI4305715.1"/>
    <property type="molecule type" value="Genomic_DNA"/>
</dbReference>
<comment type="caution">
    <text evidence="1">The sequence shown here is derived from an EMBL/GenBank/DDBJ whole genome shotgun (WGS) entry which is preliminary data.</text>
</comment>